<keyword evidence="1" id="KW-0812">Transmembrane</keyword>
<dbReference type="Proteomes" id="UP000030146">
    <property type="component" value="Unassembled WGS sequence"/>
</dbReference>
<comment type="caution">
    <text evidence="2">The sequence shown here is derived from an EMBL/GenBank/DDBJ whole genome shotgun (WGS) entry which is preliminary data.</text>
</comment>
<keyword evidence="1" id="KW-1133">Transmembrane helix</keyword>
<reference evidence="2 3" key="1">
    <citation type="submission" date="2014-08" db="EMBL/GenBank/DDBJ databases">
        <title>Porphyromonas gulae strain:COT-052_OH3439 Genome sequencing.</title>
        <authorList>
            <person name="Wallis C."/>
            <person name="Deusch O."/>
            <person name="O'Flynn C."/>
            <person name="Davis I."/>
            <person name="Jospin G."/>
            <person name="Darling A.E."/>
            <person name="Coil D.A."/>
            <person name="Alexiev A."/>
            <person name="Horsfall A."/>
            <person name="Kirkwood N."/>
            <person name="Harris S."/>
            <person name="Eisen J.A."/>
        </authorList>
    </citation>
    <scope>NUCLEOTIDE SEQUENCE [LARGE SCALE GENOMIC DNA]</scope>
    <source>
        <strain evidence="3">COT-052 OH3439</strain>
    </source>
</reference>
<evidence type="ECO:0000256" key="1">
    <source>
        <dbReference type="SAM" id="Phobius"/>
    </source>
</evidence>
<sequence length="71" mass="8519">MLQSLLPTKKKAVLYIKRKAPFVVENFFPQNIWTIGFFILIFAVQTERRGWRRIDLSIAIIKLMDRKSPYY</sequence>
<proteinExistence type="predicted"/>
<keyword evidence="1" id="KW-0472">Membrane</keyword>
<organism evidence="2 3">
    <name type="scientific">Porphyromonas gulae</name>
    <dbReference type="NCBI Taxonomy" id="111105"/>
    <lineage>
        <taxon>Bacteria</taxon>
        <taxon>Pseudomonadati</taxon>
        <taxon>Bacteroidota</taxon>
        <taxon>Bacteroidia</taxon>
        <taxon>Bacteroidales</taxon>
        <taxon>Porphyromonadaceae</taxon>
        <taxon>Porphyromonas</taxon>
    </lineage>
</organism>
<evidence type="ECO:0000313" key="3">
    <source>
        <dbReference type="Proteomes" id="UP000030146"/>
    </source>
</evidence>
<dbReference type="AlphaFoldDB" id="A0A0A2FTT4"/>
<keyword evidence="3" id="KW-1185">Reference proteome</keyword>
<protein>
    <submittedName>
        <fullName evidence="2">Uncharacterized protein</fullName>
    </submittedName>
</protein>
<feature type="transmembrane region" description="Helical" evidence="1">
    <location>
        <begin position="27"/>
        <end position="44"/>
    </location>
</feature>
<name>A0A0A2FTT4_9PORP</name>
<accession>A0A0A2FTT4</accession>
<dbReference type="EMBL" id="JRAK01000011">
    <property type="protein sequence ID" value="KGN94551.1"/>
    <property type="molecule type" value="Genomic_DNA"/>
</dbReference>
<evidence type="ECO:0000313" key="2">
    <source>
        <dbReference type="EMBL" id="KGN94551.1"/>
    </source>
</evidence>
<gene>
    <name evidence="2" type="ORF">HR15_00550</name>
</gene>